<dbReference type="AlphaFoldDB" id="A0A822Z6D2"/>
<dbReference type="EMBL" id="DUZY01000005">
    <property type="protein sequence ID" value="DAD40123.1"/>
    <property type="molecule type" value="Genomic_DNA"/>
</dbReference>
<dbReference type="NCBIfam" id="TIGR00756">
    <property type="entry name" value="PPR"/>
    <property type="match status" value="3"/>
</dbReference>
<sequence length="569" mass="64687">MPFFELRWEYRRAKCVCIYKPAIFLLPGTSRESLARTITVLRNSRLKPLDKTVISWTKMITEYGRAGEVSKAMKLFEEMPQRNQVSWNAMLTVLLESDCLDAARRLFREMPQRNSVSYTSILTGLSRSGFVSEARKIFDSIPITEQNVFSWTAMISCYSHNFQPWHSLKLFSILYGEFFSFKILPNSHTFSILLKSCVDVQSLVMAIQIHAMALKFLDMEHEKTVFVNNSLIDLYSKLGGLADAEKIFNGLKWKELSSWNVMMAAYAHHLLIDKALEIFNSTKNRDILSWNIMMSGFAESGRHTEAVELFLQLLRLQKPETTPNPSTYTIVLTVCATRCMLEWGRQIHTCTAKCGLYFSNVYIGNSLINMYARCSLVEESEQVFDEIYWKDTVSWNSLVLGLGQNGYCRKALEVAEKALKLGVYNYNTFIGLLTSCSHGGLVEEGLEYFSSMSKKFGIDPSLDHYICVIDMLGRAGRIVEAHNLLLEMPFAPNSIAWAALLSACVIHGNEEVGEIAARELRHLEPGNAASYVMLAKIYIRTGKLEQSRRLVGFMDEIGLRKKQGFSCII</sequence>
<dbReference type="InterPro" id="IPR011990">
    <property type="entry name" value="TPR-like_helical_dom_sf"/>
</dbReference>
<keyword evidence="4" id="KW-1185">Reference proteome</keyword>
<dbReference type="SUPFAM" id="SSF48452">
    <property type="entry name" value="TPR-like"/>
    <property type="match status" value="1"/>
</dbReference>
<dbReference type="GO" id="GO:0003723">
    <property type="term" value="F:RNA binding"/>
    <property type="evidence" value="ECO:0007669"/>
    <property type="project" value="InterPro"/>
</dbReference>
<name>A0A822Z6D2_NELNU</name>
<evidence type="ECO:0000256" key="1">
    <source>
        <dbReference type="ARBA" id="ARBA00022737"/>
    </source>
</evidence>
<feature type="repeat" description="PPR" evidence="2">
    <location>
        <begin position="286"/>
        <end position="316"/>
    </location>
</feature>
<feature type="repeat" description="PPR" evidence="2">
    <location>
        <begin position="52"/>
        <end position="86"/>
    </location>
</feature>
<dbReference type="Proteomes" id="UP000607653">
    <property type="component" value="Unassembled WGS sequence"/>
</dbReference>
<dbReference type="Pfam" id="PF01535">
    <property type="entry name" value="PPR"/>
    <property type="match status" value="11"/>
</dbReference>
<dbReference type="PROSITE" id="PS51375">
    <property type="entry name" value="PPR"/>
    <property type="match status" value="3"/>
</dbReference>
<dbReference type="InterPro" id="IPR002885">
    <property type="entry name" value="PPR_rpt"/>
</dbReference>
<proteinExistence type="predicted"/>
<keyword evidence="1" id="KW-0677">Repeat</keyword>
<evidence type="ECO:0008006" key="5">
    <source>
        <dbReference type="Google" id="ProtNLM"/>
    </source>
</evidence>
<reference evidence="3 4" key="1">
    <citation type="journal article" date="2020" name="Mol. Biol. Evol.">
        <title>Distinct Expression and Methylation Patterns for Genes with Different Fates following a Single Whole-Genome Duplication in Flowering Plants.</title>
        <authorList>
            <person name="Shi T."/>
            <person name="Rahmani R.S."/>
            <person name="Gugger P.F."/>
            <person name="Wang M."/>
            <person name="Li H."/>
            <person name="Zhang Y."/>
            <person name="Li Z."/>
            <person name="Wang Q."/>
            <person name="Van de Peer Y."/>
            <person name="Marchal K."/>
            <person name="Chen J."/>
        </authorList>
    </citation>
    <scope>NUCLEOTIDE SEQUENCE [LARGE SCALE GENOMIC DNA]</scope>
    <source>
        <tissue evidence="3">Leaf</tissue>
    </source>
</reference>
<evidence type="ECO:0000313" key="4">
    <source>
        <dbReference type="Proteomes" id="UP000607653"/>
    </source>
</evidence>
<evidence type="ECO:0000256" key="2">
    <source>
        <dbReference type="PROSITE-ProRule" id="PRU00708"/>
    </source>
</evidence>
<accession>A0A822Z6D2</accession>
<feature type="repeat" description="PPR" evidence="2">
    <location>
        <begin position="391"/>
        <end position="425"/>
    </location>
</feature>
<dbReference type="Pfam" id="PF20431">
    <property type="entry name" value="E_motif"/>
    <property type="match status" value="1"/>
</dbReference>
<dbReference type="InterPro" id="IPR046960">
    <property type="entry name" value="PPR_At4g14850-like_plant"/>
</dbReference>
<organism evidence="3 4">
    <name type="scientific">Nelumbo nucifera</name>
    <name type="common">Sacred lotus</name>
    <dbReference type="NCBI Taxonomy" id="4432"/>
    <lineage>
        <taxon>Eukaryota</taxon>
        <taxon>Viridiplantae</taxon>
        <taxon>Streptophyta</taxon>
        <taxon>Embryophyta</taxon>
        <taxon>Tracheophyta</taxon>
        <taxon>Spermatophyta</taxon>
        <taxon>Magnoliopsida</taxon>
        <taxon>Proteales</taxon>
        <taxon>Nelumbonaceae</taxon>
        <taxon>Nelumbo</taxon>
    </lineage>
</organism>
<dbReference type="InterPro" id="IPR046848">
    <property type="entry name" value="E_motif"/>
</dbReference>
<comment type="caution">
    <text evidence="3">The sequence shown here is derived from an EMBL/GenBank/DDBJ whole genome shotgun (WGS) entry which is preliminary data.</text>
</comment>
<gene>
    <name evidence="3" type="ORF">HUJ06_014446</name>
</gene>
<protein>
    <recommendedName>
        <fullName evidence="5">Pentatricopeptide repeat-containing protein At2g13600-like</fullName>
    </recommendedName>
</protein>
<dbReference type="FunFam" id="1.25.40.10:FF:000090">
    <property type="entry name" value="Pentatricopeptide repeat-containing protein, chloroplastic"/>
    <property type="match status" value="1"/>
</dbReference>
<dbReference type="Gene3D" id="1.25.40.10">
    <property type="entry name" value="Tetratricopeptide repeat domain"/>
    <property type="match status" value="5"/>
</dbReference>
<dbReference type="GO" id="GO:0009451">
    <property type="term" value="P:RNA modification"/>
    <property type="evidence" value="ECO:0007669"/>
    <property type="project" value="InterPro"/>
</dbReference>
<dbReference type="PANTHER" id="PTHR47926">
    <property type="entry name" value="PENTATRICOPEPTIDE REPEAT-CONTAINING PROTEIN"/>
    <property type="match status" value="1"/>
</dbReference>
<evidence type="ECO:0000313" key="3">
    <source>
        <dbReference type="EMBL" id="DAD40123.1"/>
    </source>
</evidence>